<gene>
    <name evidence="2" type="ORF">B5766_00335</name>
</gene>
<comment type="caution">
    <text evidence="2">The sequence shown here is derived from an EMBL/GenBank/DDBJ whole genome shotgun (WGS) entry which is preliminary data.</text>
</comment>
<dbReference type="EMBL" id="NAEP01000009">
    <property type="protein sequence ID" value="PDQ36526.1"/>
    <property type="molecule type" value="Genomic_DNA"/>
</dbReference>
<proteinExistence type="predicted"/>
<name>A0A2A6FV62_9MICO</name>
<sequence length="85" mass="9586">MLIFKLIFWLLITVFRLIFRAGRSISDKITTRAKRPVPQPLKALLTLVCVSAVLAATYFGSTTIFQIIIYTIYYTQVGHPAPAPE</sequence>
<keyword evidence="1" id="KW-1133">Transmembrane helix</keyword>
<evidence type="ECO:0000313" key="3">
    <source>
        <dbReference type="Proteomes" id="UP000219994"/>
    </source>
</evidence>
<feature type="transmembrane region" description="Helical" evidence="1">
    <location>
        <begin position="6"/>
        <end position="22"/>
    </location>
</feature>
<keyword evidence="1" id="KW-0472">Membrane</keyword>
<dbReference type="AlphaFoldDB" id="A0A2A6FV62"/>
<reference evidence="3" key="1">
    <citation type="submission" date="2017-03" db="EMBL/GenBank/DDBJ databases">
        <authorList>
            <person name="Lund M.B."/>
        </authorList>
    </citation>
    <scope>NUCLEOTIDE SEQUENCE [LARGE SCALE GENOMIC DNA]</scope>
</reference>
<evidence type="ECO:0000256" key="1">
    <source>
        <dbReference type="SAM" id="Phobius"/>
    </source>
</evidence>
<accession>A0A2A6FV62</accession>
<protein>
    <submittedName>
        <fullName evidence="2">Uncharacterized protein</fullName>
    </submittedName>
</protein>
<evidence type="ECO:0000313" key="2">
    <source>
        <dbReference type="EMBL" id="PDQ36526.1"/>
    </source>
</evidence>
<dbReference type="Proteomes" id="UP000219994">
    <property type="component" value="Unassembled WGS sequence"/>
</dbReference>
<feature type="transmembrane region" description="Helical" evidence="1">
    <location>
        <begin position="43"/>
        <end position="73"/>
    </location>
</feature>
<keyword evidence="1" id="KW-0812">Transmembrane</keyword>
<organism evidence="2 3">
    <name type="scientific">Candidatus Lumbricidiphila eiseniae</name>
    <dbReference type="NCBI Taxonomy" id="1969409"/>
    <lineage>
        <taxon>Bacteria</taxon>
        <taxon>Bacillati</taxon>
        <taxon>Actinomycetota</taxon>
        <taxon>Actinomycetes</taxon>
        <taxon>Micrococcales</taxon>
        <taxon>Microbacteriaceae</taxon>
        <taxon>Candidatus Lumbricidiphila</taxon>
    </lineage>
</organism>